<organism evidence="5 6">
    <name type="scientific">Desulfocicer vacuolatum DSM 3385</name>
    <dbReference type="NCBI Taxonomy" id="1121400"/>
    <lineage>
        <taxon>Bacteria</taxon>
        <taxon>Pseudomonadati</taxon>
        <taxon>Thermodesulfobacteriota</taxon>
        <taxon>Desulfobacteria</taxon>
        <taxon>Desulfobacterales</taxon>
        <taxon>Desulfobacteraceae</taxon>
        <taxon>Desulfocicer</taxon>
    </lineage>
</organism>
<evidence type="ECO:0000313" key="6">
    <source>
        <dbReference type="Proteomes" id="UP000192418"/>
    </source>
</evidence>
<dbReference type="InterPro" id="IPR033120">
    <property type="entry name" value="HOTDOG_ACOT"/>
</dbReference>
<evidence type="ECO:0000313" key="5">
    <source>
        <dbReference type="EMBL" id="SMC72427.1"/>
    </source>
</evidence>
<keyword evidence="6" id="KW-1185">Reference proteome</keyword>
<accession>A0A1W2BHP5</accession>
<dbReference type="InterPro" id="IPR040170">
    <property type="entry name" value="Cytosol_ACT"/>
</dbReference>
<dbReference type="InterPro" id="IPR006683">
    <property type="entry name" value="Thioestr_dom"/>
</dbReference>
<evidence type="ECO:0000256" key="2">
    <source>
        <dbReference type="ARBA" id="ARBA00022801"/>
    </source>
</evidence>
<dbReference type="PROSITE" id="PS51770">
    <property type="entry name" value="HOTDOG_ACOT"/>
    <property type="match status" value="2"/>
</dbReference>
<proteinExistence type="inferred from homology"/>
<dbReference type="Proteomes" id="UP000192418">
    <property type="component" value="Unassembled WGS sequence"/>
</dbReference>
<comment type="similarity">
    <text evidence="1">Belongs to the acyl coenzyme A hydrolase family.</text>
</comment>
<name>A0A1W2BHP5_9BACT</name>
<feature type="domain" description="HotDog ACOT-type" evidence="4">
    <location>
        <begin position="185"/>
        <end position="299"/>
    </location>
</feature>
<dbReference type="Pfam" id="PF03061">
    <property type="entry name" value="4HBT"/>
    <property type="match status" value="2"/>
</dbReference>
<dbReference type="PANTHER" id="PTHR11049">
    <property type="entry name" value="ACYL COENZYME A THIOESTER HYDROLASE"/>
    <property type="match status" value="1"/>
</dbReference>
<reference evidence="5 6" key="1">
    <citation type="submission" date="2017-04" db="EMBL/GenBank/DDBJ databases">
        <authorList>
            <person name="Afonso C.L."/>
            <person name="Miller P.J."/>
            <person name="Scott M.A."/>
            <person name="Spackman E."/>
            <person name="Goraichik I."/>
            <person name="Dimitrov K.M."/>
            <person name="Suarez D.L."/>
            <person name="Swayne D.E."/>
        </authorList>
    </citation>
    <scope>NUCLEOTIDE SEQUENCE [LARGE SCALE GENOMIC DNA]</scope>
    <source>
        <strain evidence="5 6">DSM 3385</strain>
    </source>
</reference>
<dbReference type="RefSeq" id="WP_084068606.1">
    <property type="nucleotide sequence ID" value="NZ_FWXY01000008.1"/>
</dbReference>
<dbReference type="GO" id="GO:0009062">
    <property type="term" value="P:fatty acid catabolic process"/>
    <property type="evidence" value="ECO:0007669"/>
    <property type="project" value="TreeGrafter"/>
</dbReference>
<dbReference type="Gene3D" id="3.10.129.10">
    <property type="entry name" value="Hotdog Thioesterase"/>
    <property type="match status" value="2"/>
</dbReference>
<dbReference type="STRING" id="1121400.SAMN02746065_108102"/>
<dbReference type="GO" id="GO:0005829">
    <property type="term" value="C:cytosol"/>
    <property type="evidence" value="ECO:0007669"/>
    <property type="project" value="TreeGrafter"/>
</dbReference>
<dbReference type="EMBL" id="FWXY01000008">
    <property type="protein sequence ID" value="SMC72427.1"/>
    <property type="molecule type" value="Genomic_DNA"/>
</dbReference>
<dbReference type="OrthoDB" id="9809430at2"/>
<evidence type="ECO:0000256" key="1">
    <source>
        <dbReference type="ARBA" id="ARBA00010458"/>
    </source>
</evidence>
<sequence length="341" mass="39171">MTRQIKTPADSECFIAEIIGEESLIGQRMSAGKLFQMMDIAAASAGARHSESSLVTLSFDRIELLDPICHRDYVRYDAYVIEVGRSSMVIKVDGSYKPPGELEPVPGHSHIITMVAIDEHRKPNKNIPKLEYRTPKDLELKKLAEMRQRFLTGRQKMKRSVFSLEKIPDEWLRDYYHRKAHFTPKATELVTRRRFLPRNTNVLGNIFGGDTVEMMAELALATARQFTGNHRMVTIAMEDVFFLKPLQLENIFEMCAHVIFVANTTLVVEITVKAVPLYDTEDSYVTNNGFFTVLNYDRSGRKKAIANGLDMTRCDLETRRHYLNELVKYEKRTGRQVTWNG</sequence>
<dbReference type="GO" id="GO:0052816">
    <property type="term" value="F:long-chain fatty acyl-CoA hydrolase activity"/>
    <property type="evidence" value="ECO:0007669"/>
    <property type="project" value="TreeGrafter"/>
</dbReference>
<dbReference type="PANTHER" id="PTHR11049:SF24">
    <property type="entry name" value="CYTOSOLIC ACYL COENZYME A THIOESTER HYDROLASE"/>
    <property type="match status" value="1"/>
</dbReference>
<evidence type="ECO:0000256" key="3">
    <source>
        <dbReference type="PROSITE-ProRule" id="PRU01106"/>
    </source>
</evidence>
<dbReference type="SUPFAM" id="SSF54637">
    <property type="entry name" value="Thioesterase/thiol ester dehydrase-isomerase"/>
    <property type="match status" value="2"/>
</dbReference>
<gene>
    <name evidence="5" type="ORF">SAMN02746065_108102</name>
</gene>
<evidence type="ECO:0000259" key="4">
    <source>
        <dbReference type="PROSITE" id="PS51770"/>
    </source>
</evidence>
<protein>
    <submittedName>
        <fullName evidence="5">Acyl-CoA hydrolase</fullName>
    </submittedName>
</protein>
<keyword evidence="2 3" id="KW-0378">Hydrolase</keyword>
<dbReference type="InterPro" id="IPR029069">
    <property type="entry name" value="HotDog_dom_sf"/>
</dbReference>
<dbReference type="GO" id="GO:0006637">
    <property type="term" value="P:acyl-CoA metabolic process"/>
    <property type="evidence" value="ECO:0007669"/>
    <property type="project" value="TreeGrafter"/>
</dbReference>
<dbReference type="AlphaFoldDB" id="A0A1W2BHP5"/>
<feature type="domain" description="HotDog ACOT-type" evidence="4">
    <location>
        <begin position="1"/>
        <end position="120"/>
    </location>
</feature>
<dbReference type="CDD" id="cd03442">
    <property type="entry name" value="BFIT_BACH"/>
    <property type="match status" value="2"/>
</dbReference>